<dbReference type="Proteomes" id="UP000256690">
    <property type="component" value="Unassembled WGS sequence"/>
</dbReference>
<name>A0A3D8T3G9_9EURO</name>
<evidence type="ECO:0000313" key="3">
    <source>
        <dbReference type="Proteomes" id="UP000256690"/>
    </source>
</evidence>
<proteinExistence type="predicted"/>
<organism evidence="2 3">
    <name type="scientific">Aspergillus mulundensis</name>
    <dbReference type="NCBI Taxonomy" id="1810919"/>
    <lineage>
        <taxon>Eukaryota</taxon>
        <taxon>Fungi</taxon>
        <taxon>Dikarya</taxon>
        <taxon>Ascomycota</taxon>
        <taxon>Pezizomycotina</taxon>
        <taxon>Eurotiomycetes</taxon>
        <taxon>Eurotiomycetidae</taxon>
        <taxon>Eurotiales</taxon>
        <taxon>Aspergillaceae</taxon>
        <taxon>Aspergillus</taxon>
        <taxon>Aspergillus subgen. Nidulantes</taxon>
    </lineage>
</organism>
<feature type="compositionally biased region" description="Basic and acidic residues" evidence="1">
    <location>
        <begin position="20"/>
        <end position="29"/>
    </location>
</feature>
<dbReference type="EMBL" id="PVWQ01000001">
    <property type="protein sequence ID" value="RDW93069.1"/>
    <property type="molecule type" value="Genomic_DNA"/>
</dbReference>
<accession>A0A3D8T3G9</accession>
<reference evidence="2 3" key="1">
    <citation type="journal article" date="2018" name="IMA Fungus">
        <title>IMA Genome-F 9: Draft genome sequence of Annulohypoxylon stygium, Aspergillus mulundensis, Berkeleyomyces basicola (syn. Thielaviopsis basicola), Ceratocystis smalleyi, two Cercospora beticola strains, Coleophoma cylindrospora, Fusarium fracticaudum, Phialophora cf. hyalina, and Morchella septimelata.</title>
        <authorList>
            <person name="Wingfield B.D."/>
            <person name="Bills G.F."/>
            <person name="Dong Y."/>
            <person name="Huang W."/>
            <person name="Nel W.J."/>
            <person name="Swalarsk-Parry B.S."/>
            <person name="Vaghefi N."/>
            <person name="Wilken P.M."/>
            <person name="An Z."/>
            <person name="de Beer Z.W."/>
            <person name="De Vos L."/>
            <person name="Chen L."/>
            <person name="Duong T.A."/>
            <person name="Gao Y."/>
            <person name="Hammerbacher A."/>
            <person name="Kikkert J.R."/>
            <person name="Li Y."/>
            <person name="Li H."/>
            <person name="Li K."/>
            <person name="Li Q."/>
            <person name="Liu X."/>
            <person name="Ma X."/>
            <person name="Naidoo K."/>
            <person name="Pethybridge S.J."/>
            <person name="Sun J."/>
            <person name="Steenkamp E.T."/>
            <person name="van der Nest M.A."/>
            <person name="van Wyk S."/>
            <person name="Wingfield M.J."/>
            <person name="Xiong C."/>
            <person name="Yue Q."/>
            <person name="Zhang X."/>
        </authorList>
    </citation>
    <scope>NUCLEOTIDE SEQUENCE [LARGE SCALE GENOMIC DNA]</scope>
    <source>
        <strain evidence="2 3">DSM 5745</strain>
    </source>
</reference>
<evidence type="ECO:0000256" key="1">
    <source>
        <dbReference type="SAM" id="MobiDB-lite"/>
    </source>
</evidence>
<protein>
    <submittedName>
        <fullName evidence="2">Uncharacterized protein</fullName>
    </submittedName>
</protein>
<dbReference type="RefSeq" id="XP_026608252.1">
    <property type="nucleotide sequence ID" value="XM_026742407.1"/>
</dbReference>
<gene>
    <name evidence="2" type="ORF">DSM5745_00391</name>
</gene>
<comment type="caution">
    <text evidence="2">The sequence shown here is derived from an EMBL/GenBank/DDBJ whole genome shotgun (WGS) entry which is preliminary data.</text>
</comment>
<sequence>MSLIDIFDYEAASSDEEYESEARMDEPAVERASWGSDSTDKACTETGNATPDESSPFQVDEMPQFIQAEKADTEAFNTDVFSPIKSTEISQVEKVKTEVSMADLWSPQAEKAGAGASYADVLMENISYVIDPEGEVILLLKDGDRPFAVWEDEPVVWSEYTEDIPPRPAPPKERSKTVSYRTSEKHLKFASPVFRCMLENNGSQESAKMIVVRSFSSEALLICLNIIHGKVNTVPRRVSRELLARITAVAEHFECLNTLRFCADTWFKSIKSIPRTEYSRDLVVWLWITYVWGWTKEFDHTAWTAINHGSCPVPSLGLSFPGDLICALNDCREAAIQRTIDFVHDKLNHSLGDGYWRLCTAHNSRCRTILVGGLLRYMHEAGMYPKPEAPFRGITCEGLREKNADAYQTAERIDLGCKCYRTYIVEMEEKFKNFVDDFAISARN</sequence>
<dbReference type="OrthoDB" id="4499950at2759"/>
<evidence type="ECO:0000313" key="2">
    <source>
        <dbReference type="EMBL" id="RDW93069.1"/>
    </source>
</evidence>
<feature type="compositionally biased region" description="Polar residues" evidence="1">
    <location>
        <begin position="45"/>
        <end position="57"/>
    </location>
</feature>
<dbReference type="AlphaFoldDB" id="A0A3D8T3G9"/>
<feature type="region of interest" description="Disordered" evidence="1">
    <location>
        <begin position="12"/>
        <end position="57"/>
    </location>
</feature>
<keyword evidence="3" id="KW-1185">Reference proteome</keyword>
<dbReference type="STRING" id="1810919.A0A3D8T3G9"/>
<dbReference type="GeneID" id="38110761"/>